<reference evidence="6" key="1">
    <citation type="submission" date="2022-08" db="EMBL/GenBank/DDBJ databases">
        <title>Genomic Encyclopedia of Type Strains, Phase V (KMG-V): Genome sequencing to study the core and pangenomes of soil and plant-associated prokaryotes.</title>
        <authorList>
            <person name="Whitman W."/>
        </authorList>
    </citation>
    <scope>NUCLEOTIDE SEQUENCE</scope>
    <source>
        <strain evidence="3">0</strain>
        <strain evidence="5">SP2016B</strain>
        <strain evidence="6">SP2017</strain>
        <strain evidence="4">SP3049</strain>
    </source>
</reference>
<comment type="caution">
    <text evidence="6">The sequence shown here is derived from an EMBL/GenBank/DDBJ whole genome shotgun (WGS) entry which is preliminary data.</text>
</comment>
<feature type="transmembrane region" description="Helical" evidence="1">
    <location>
        <begin position="211"/>
        <end position="230"/>
    </location>
</feature>
<feature type="transmembrane region" description="Helical" evidence="1">
    <location>
        <begin position="69"/>
        <end position="87"/>
    </location>
</feature>
<evidence type="ECO:0000313" key="4">
    <source>
        <dbReference type="EMBL" id="MCS3709223.1"/>
    </source>
</evidence>
<accession>A0A9X2U6F9</accession>
<protein>
    <submittedName>
        <fullName evidence="6">Drug/metabolite transporter (DMT)-like permease</fullName>
    </submittedName>
</protein>
<dbReference type="GO" id="GO:0016020">
    <property type="term" value="C:membrane"/>
    <property type="evidence" value="ECO:0007669"/>
    <property type="project" value="InterPro"/>
</dbReference>
<dbReference type="RefSeq" id="WP_011404420.1">
    <property type="nucleotide sequence ID" value="NZ_CALTRV010000011.1"/>
</dbReference>
<organism evidence="6 7">
    <name type="scientific">Salinibacter ruber</name>
    <dbReference type="NCBI Taxonomy" id="146919"/>
    <lineage>
        <taxon>Bacteria</taxon>
        <taxon>Pseudomonadati</taxon>
        <taxon>Rhodothermota</taxon>
        <taxon>Rhodothermia</taxon>
        <taxon>Rhodothermales</taxon>
        <taxon>Salinibacteraceae</taxon>
        <taxon>Salinibacter</taxon>
    </lineage>
</organism>
<sequence>MSDWPRRIYVVLSLGVLSFAFAPILVRWAGDVPGLAIAVWRTVTAAAVLIPVAAARTAPELRRLTRRDVMLTGAAGVFLGLHFIAWIESLYHTTVASASVLVTTSPIILAALGYLFLGERLRRGTVLAIGIAVGGAGLIGWADAGTVALGQGALLGNALALSGALLVSVYLLIGRVVRQKVSWLAYVTPLYAVAALTALAAAVLRGVPLTGYSWSFYAVCAGLALGPQVLGHGSFNYALQRVPAALVGMLALLEPVGASLLAYGLFGEVPPPASIVGMVVVLAAVAVVVWRREARPEGAADPAPSGAVVREDEA</sequence>
<dbReference type="SUPFAM" id="SSF103481">
    <property type="entry name" value="Multidrug resistance efflux transporter EmrE"/>
    <property type="match status" value="2"/>
</dbReference>
<evidence type="ECO:0000259" key="2">
    <source>
        <dbReference type="Pfam" id="PF00892"/>
    </source>
</evidence>
<feature type="transmembrane region" description="Helical" evidence="1">
    <location>
        <begin position="38"/>
        <end position="57"/>
    </location>
</feature>
<dbReference type="Proteomes" id="UP001155034">
    <property type="component" value="Unassembled WGS sequence"/>
</dbReference>
<dbReference type="AlphaFoldDB" id="A0A9X2U6F9"/>
<dbReference type="Proteomes" id="UP001155027">
    <property type="component" value="Unassembled WGS sequence"/>
</dbReference>
<feature type="transmembrane region" description="Helical" evidence="1">
    <location>
        <begin position="272"/>
        <end position="290"/>
    </location>
</feature>
<dbReference type="EMBL" id="JANUAU010000002">
    <property type="protein sequence ID" value="MCS3676991.1"/>
    <property type="molecule type" value="Genomic_DNA"/>
</dbReference>
<proteinExistence type="predicted"/>
<evidence type="ECO:0000313" key="5">
    <source>
        <dbReference type="EMBL" id="MCS3865585.1"/>
    </source>
</evidence>
<dbReference type="EMBL" id="JANUAE010000002">
    <property type="protein sequence ID" value="MCS3709223.1"/>
    <property type="molecule type" value="Genomic_DNA"/>
</dbReference>
<evidence type="ECO:0000313" key="6">
    <source>
        <dbReference type="EMBL" id="MCS3950715.1"/>
    </source>
</evidence>
<dbReference type="Pfam" id="PF00892">
    <property type="entry name" value="EamA"/>
    <property type="match status" value="2"/>
</dbReference>
<dbReference type="PANTHER" id="PTHR22911">
    <property type="entry name" value="ACYL-MALONYL CONDENSING ENZYME-RELATED"/>
    <property type="match status" value="1"/>
</dbReference>
<name>A0A9X2U6F9_9BACT</name>
<dbReference type="Proteomes" id="UP001155010">
    <property type="component" value="Unassembled WGS sequence"/>
</dbReference>
<keyword evidence="1" id="KW-0472">Membrane</keyword>
<feature type="domain" description="EamA" evidence="2">
    <location>
        <begin position="9"/>
        <end position="139"/>
    </location>
</feature>
<dbReference type="InterPro" id="IPR037185">
    <property type="entry name" value="EmrE-like"/>
</dbReference>
<evidence type="ECO:0000256" key="1">
    <source>
        <dbReference type="SAM" id="Phobius"/>
    </source>
</evidence>
<feature type="transmembrane region" description="Helical" evidence="1">
    <location>
        <begin position="154"/>
        <end position="173"/>
    </location>
</feature>
<keyword evidence="1" id="KW-1133">Transmembrane helix</keyword>
<feature type="transmembrane region" description="Helical" evidence="1">
    <location>
        <begin position="185"/>
        <end position="205"/>
    </location>
</feature>
<feature type="transmembrane region" description="Helical" evidence="1">
    <location>
        <begin position="93"/>
        <end position="117"/>
    </location>
</feature>
<dbReference type="EMBL" id="JANUBB010000002">
    <property type="protein sequence ID" value="MCS3950715.1"/>
    <property type="molecule type" value="Genomic_DNA"/>
</dbReference>
<feature type="transmembrane region" description="Helical" evidence="1">
    <location>
        <begin position="7"/>
        <end position="26"/>
    </location>
</feature>
<dbReference type="EMBL" id="JANTYZ010000005">
    <property type="protein sequence ID" value="MCS3865585.1"/>
    <property type="molecule type" value="Genomic_DNA"/>
</dbReference>
<dbReference type="InterPro" id="IPR000620">
    <property type="entry name" value="EamA_dom"/>
</dbReference>
<gene>
    <name evidence="4" type="ORF">GGP61_000818</name>
    <name evidence="3" type="ORF">GGP71_000898</name>
    <name evidence="5" type="ORF">GGP82_002143</name>
    <name evidence="6" type="ORF">GGP83_000649</name>
</gene>
<feature type="transmembrane region" description="Helical" evidence="1">
    <location>
        <begin position="124"/>
        <end position="142"/>
    </location>
</feature>
<feature type="transmembrane region" description="Helical" evidence="1">
    <location>
        <begin position="242"/>
        <end position="266"/>
    </location>
</feature>
<evidence type="ECO:0000313" key="3">
    <source>
        <dbReference type="EMBL" id="MCS3676991.1"/>
    </source>
</evidence>
<dbReference type="PANTHER" id="PTHR22911:SF76">
    <property type="entry name" value="EAMA DOMAIN-CONTAINING PROTEIN"/>
    <property type="match status" value="1"/>
</dbReference>
<keyword evidence="1" id="KW-0812">Transmembrane</keyword>
<feature type="domain" description="EamA" evidence="2">
    <location>
        <begin position="155"/>
        <end position="289"/>
    </location>
</feature>
<dbReference type="Proteomes" id="UP001155057">
    <property type="component" value="Unassembled WGS sequence"/>
</dbReference>
<evidence type="ECO:0000313" key="7">
    <source>
        <dbReference type="Proteomes" id="UP001155010"/>
    </source>
</evidence>